<dbReference type="PANTHER" id="PTHR32305">
    <property type="match status" value="1"/>
</dbReference>
<dbReference type="InterPro" id="IPR050708">
    <property type="entry name" value="T6SS_VgrG/RHS"/>
</dbReference>
<proteinExistence type="predicted"/>
<gene>
    <name evidence="3" type="ORF">dnl_62270</name>
</gene>
<protein>
    <submittedName>
        <fullName evidence="3">RHS repeat-containing protein</fullName>
    </submittedName>
</protein>
<feature type="chain" id="PRO_5037432558" evidence="2">
    <location>
        <begin position="26"/>
        <end position="401"/>
    </location>
</feature>
<dbReference type="Proteomes" id="UP000663720">
    <property type="component" value="Chromosome"/>
</dbReference>
<sequence length="401" mass="46064">MFSMFKLFSALILFFCLALPFVTSASVSLQYIYDANGNLALGEGKYYEYDNANKLIRIRMGDKDGPVIAEYVYDHNGQRVKKTENGQTTYYIGKHFEEEFVGPNSGSTSYYFANNQRVARKAPDGNLFYFHSDHLGGSNGVTDAAGSLTERTRYYPYGDIREGGNERYTYTGKELDKASNSYYFEARQYSAGFRHFTQPDTIKPNLFNPQNLNLYSYVLNNPLKFIDPSGHHQKEHKDVVFDKSISISGDKLEANYLKKHIKDLDGKELRIKSEHYDLDNRLGFDSRDKAIDNYYSTALDLKKQSMILINEADNTLNPIKGLSKSLEAYFVYKESLKYLAYSIHVSQDKALRGDNDSTSSKQFKKLPEHEKNVRLSRNDSNTEYLLTQFKNTQDIDLDQIQ</sequence>
<dbReference type="AlphaFoldDB" id="A0A975BEC5"/>
<evidence type="ECO:0000256" key="1">
    <source>
        <dbReference type="SAM" id="MobiDB-lite"/>
    </source>
</evidence>
<dbReference type="KEGG" id="dli:dnl_62270"/>
<feature type="region of interest" description="Disordered" evidence="1">
    <location>
        <begin position="351"/>
        <end position="373"/>
    </location>
</feature>
<evidence type="ECO:0000313" key="4">
    <source>
        <dbReference type="Proteomes" id="UP000663720"/>
    </source>
</evidence>
<name>A0A975BEC5_9BACT</name>
<evidence type="ECO:0000256" key="2">
    <source>
        <dbReference type="SAM" id="SignalP"/>
    </source>
</evidence>
<dbReference type="EMBL" id="CP061799">
    <property type="protein sequence ID" value="QTA83811.1"/>
    <property type="molecule type" value="Genomic_DNA"/>
</dbReference>
<keyword evidence="4" id="KW-1185">Reference proteome</keyword>
<dbReference type="PANTHER" id="PTHR32305:SF15">
    <property type="entry name" value="PROTEIN RHSA-RELATED"/>
    <property type="match status" value="1"/>
</dbReference>
<dbReference type="InterPro" id="IPR022385">
    <property type="entry name" value="Rhs_assc_core"/>
</dbReference>
<organism evidence="3 4">
    <name type="scientific">Desulfonema limicola</name>
    <dbReference type="NCBI Taxonomy" id="45656"/>
    <lineage>
        <taxon>Bacteria</taxon>
        <taxon>Pseudomonadati</taxon>
        <taxon>Thermodesulfobacteriota</taxon>
        <taxon>Desulfobacteria</taxon>
        <taxon>Desulfobacterales</taxon>
        <taxon>Desulfococcaceae</taxon>
        <taxon>Desulfonema</taxon>
    </lineage>
</organism>
<reference evidence="3" key="1">
    <citation type="journal article" date="2021" name="Microb. Physiol.">
        <title>Proteogenomic Insights into the Physiology of Marine, Sulfate-Reducing, Filamentous Desulfonema limicola and Desulfonema magnum.</title>
        <authorList>
            <person name="Schnaars V."/>
            <person name="Wohlbrand L."/>
            <person name="Scheve S."/>
            <person name="Hinrichs C."/>
            <person name="Reinhardt R."/>
            <person name="Rabus R."/>
        </authorList>
    </citation>
    <scope>NUCLEOTIDE SEQUENCE</scope>
    <source>
        <strain evidence="3">5ac10</strain>
    </source>
</reference>
<accession>A0A975BEC5</accession>
<feature type="signal peptide" evidence="2">
    <location>
        <begin position="1"/>
        <end position="25"/>
    </location>
</feature>
<keyword evidence="2" id="KW-0732">Signal</keyword>
<dbReference type="NCBIfam" id="TIGR03696">
    <property type="entry name" value="Rhs_assc_core"/>
    <property type="match status" value="1"/>
</dbReference>
<dbReference type="Gene3D" id="2.180.10.10">
    <property type="entry name" value="RHS repeat-associated core"/>
    <property type="match status" value="1"/>
</dbReference>
<evidence type="ECO:0000313" key="3">
    <source>
        <dbReference type="EMBL" id="QTA83811.1"/>
    </source>
</evidence>